<comment type="similarity">
    <text evidence="5">Belongs to the SAT4 family.</text>
</comment>
<feature type="transmembrane region" description="Helical" evidence="6">
    <location>
        <begin position="86"/>
        <end position="110"/>
    </location>
</feature>
<keyword evidence="9" id="KW-1185">Reference proteome</keyword>
<evidence type="ECO:0000256" key="5">
    <source>
        <dbReference type="ARBA" id="ARBA00038359"/>
    </source>
</evidence>
<evidence type="ECO:0000259" key="7">
    <source>
        <dbReference type="Pfam" id="PF20684"/>
    </source>
</evidence>
<dbReference type="EMBL" id="KV441500">
    <property type="protein sequence ID" value="OAG14394.1"/>
    <property type="molecule type" value="Genomic_DNA"/>
</dbReference>
<accession>A0A177D416</accession>
<evidence type="ECO:0000313" key="9">
    <source>
        <dbReference type="Proteomes" id="UP000077248"/>
    </source>
</evidence>
<keyword evidence="4 6" id="KW-0472">Membrane</keyword>
<comment type="subcellular location">
    <subcellularLocation>
        <location evidence="1">Membrane</location>
        <topology evidence="1">Multi-pass membrane protein</topology>
    </subcellularLocation>
</comment>
<evidence type="ECO:0000256" key="3">
    <source>
        <dbReference type="ARBA" id="ARBA00022989"/>
    </source>
</evidence>
<evidence type="ECO:0000256" key="1">
    <source>
        <dbReference type="ARBA" id="ARBA00004141"/>
    </source>
</evidence>
<organism evidence="8 9">
    <name type="scientific">Alternaria alternata</name>
    <name type="common">Alternaria rot fungus</name>
    <name type="synonym">Torula alternata</name>
    <dbReference type="NCBI Taxonomy" id="5599"/>
    <lineage>
        <taxon>Eukaryota</taxon>
        <taxon>Fungi</taxon>
        <taxon>Dikarya</taxon>
        <taxon>Ascomycota</taxon>
        <taxon>Pezizomycotina</taxon>
        <taxon>Dothideomycetes</taxon>
        <taxon>Pleosporomycetidae</taxon>
        <taxon>Pleosporales</taxon>
        <taxon>Pleosporineae</taxon>
        <taxon>Pleosporaceae</taxon>
        <taxon>Alternaria</taxon>
        <taxon>Alternaria sect. Alternaria</taxon>
        <taxon>Alternaria alternata complex</taxon>
    </lineage>
</organism>
<dbReference type="Pfam" id="PF20684">
    <property type="entry name" value="Fung_rhodopsin"/>
    <property type="match status" value="1"/>
</dbReference>
<dbReference type="Proteomes" id="UP000077248">
    <property type="component" value="Unassembled WGS sequence"/>
</dbReference>
<dbReference type="KEGG" id="aalt:CC77DRAFT_1066969"/>
<protein>
    <recommendedName>
        <fullName evidence="7">Rhodopsin domain-containing protein</fullName>
    </recommendedName>
</protein>
<feature type="transmembrane region" description="Helical" evidence="6">
    <location>
        <begin position="122"/>
        <end position="143"/>
    </location>
</feature>
<evidence type="ECO:0000256" key="4">
    <source>
        <dbReference type="ARBA" id="ARBA00023136"/>
    </source>
</evidence>
<evidence type="ECO:0000256" key="6">
    <source>
        <dbReference type="SAM" id="Phobius"/>
    </source>
</evidence>
<dbReference type="RefSeq" id="XP_018379815.1">
    <property type="nucleotide sequence ID" value="XM_018528943.1"/>
</dbReference>
<feature type="transmembrane region" description="Helical" evidence="6">
    <location>
        <begin position="203"/>
        <end position="225"/>
    </location>
</feature>
<reference evidence="8 9" key="1">
    <citation type="submission" date="2016-05" db="EMBL/GenBank/DDBJ databases">
        <title>Comparative analysis of secretome profiles of manganese(II)-oxidizing ascomycete fungi.</title>
        <authorList>
            <consortium name="DOE Joint Genome Institute"/>
            <person name="Zeiner C.A."/>
            <person name="Purvine S.O."/>
            <person name="Zink E.M."/>
            <person name="Wu S."/>
            <person name="Pasa-Tolic L."/>
            <person name="Chaput D.L."/>
            <person name="Haridas S."/>
            <person name="Grigoriev I.V."/>
            <person name="Santelli C.M."/>
            <person name="Hansel C.M."/>
        </authorList>
    </citation>
    <scope>NUCLEOTIDE SEQUENCE [LARGE SCALE GENOMIC DNA]</scope>
    <source>
        <strain evidence="8 9">SRC1lrK2f</strain>
    </source>
</reference>
<dbReference type="GeneID" id="29114537"/>
<dbReference type="PANTHER" id="PTHR33048">
    <property type="entry name" value="PTH11-LIKE INTEGRAL MEMBRANE PROTEIN (AFU_ORTHOLOGUE AFUA_5G11245)"/>
    <property type="match status" value="1"/>
</dbReference>
<dbReference type="InterPro" id="IPR049326">
    <property type="entry name" value="Rhodopsin_dom_fungi"/>
</dbReference>
<dbReference type="VEuPathDB" id="FungiDB:CC77DRAFT_1066969"/>
<feature type="transmembrane region" description="Helical" evidence="6">
    <location>
        <begin position="44"/>
        <end position="66"/>
    </location>
</feature>
<dbReference type="PANTHER" id="PTHR33048:SF21">
    <property type="entry name" value="INTEGRAL MEMBRANE PROTEIN"/>
    <property type="match status" value="1"/>
</dbReference>
<dbReference type="OMA" id="CITVIRI"/>
<feature type="transmembrane region" description="Helical" evidence="6">
    <location>
        <begin position="237"/>
        <end position="260"/>
    </location>
</feature>
<proteinExistence type="inferred from homology"/>
<keyword evidence="3 6" id="KW-1133">Transmembrane helix</keyword>
<sequence>MALDIIPATTVVTLTSVMLALSWATAILRLLVRRFIRSLGVDDLLIVVGLILFSLSVSCSIVSISHGIGRPDKKIDYNSLIVGAKWYWIFGLFYAPAGLAIKCSICASLLRFAKSRAYKTILYTVMALSTAATITVTVALLSRCTTVAANWDLTAGTCSSPDVLRAITFFLSATSIVSDLACAILPVFVLWDVQLRLMSKIGVLSLFALGFLASFATIIRLVYFASNTSTKDYLNNAATLGMWTFVELGIGIVGSSIATFKPLFRKSLFSSCSSQAGRPNNMGGSAQSHRLDGYTHSFKSARISALKQEEAEYSKRTSDAESQIRMLE</sequence>
<feature type="domain" description="Rhodopsin" evidence="7">
    <location>
        <begin position="28"/>
        <end position="266"/>
    </location>
</feature>
<dbReference type="GO" id="GO:0016020">
    <property type="term" value="C:membrane"/>
    <property type="evidence" value="ECO:0007669"/>
    <property type="project" value="UniProtKB-SubCell"/>
</dbReference>
<gene>
    <name evidence="8" type="ORF">CC77DRAFT_1066969</name>
</gene>
<dbReference type="AlphaFoldDB" id="A0A177D416"/>
<feature type="transmembrane region" description="Helical" evidence="6">
    <location>
        <begin position="163"/>
        <end position="191"/>
    </location>
</feature>
<keyword evidence="2 6" id="KW-0812">Transmembrane</keyword>
<evidence type="ECO:0000256" key="2">
    <source>
        <dbReference type="ARBA" id="ARBA00022692"/>
    </source>
</evidence>
<dbReference type="InterPro" id="IPR052337">
    <property type="entry name" value="SAT4-like"/>
</dbReference>
<feature type="transmembrane region" description="Helical" evidence="6">
    <location>
        <begin position="6"/>
        <end position="32"/>
    </location>
</feature>
<name>A0A177D416_ALTAL</name>
<evidence type="ECO:0000313" key="8">
    <source>
        <dbReference type="EMBL" id="OAG14394.1"/>
    </source>
</evidence>